<reference evidence="4" key="1">
    <citation type="journal article" date="2012" name="Nature">
        <title>The oyster genome reveals stress adaptation and complexity of shell formation.</title>
        <authorList>
            <person name="Zhang G."/>
            <person name="Fang X."/>
            <person name="Guo X."/>
            <person name="Li L."/>
            <person name="Luo R."/>
            <person name="Xu F."/>
            <person name="Yang P."/>
            <person name="Zhang L."/>
            <person name="Wang X."/>
            <person name="Qi H."/>
            <person name="Xiong Z."/>
            <person name="Que H."/>
            <person name="Xie Y."/>
            <person name="Holland P.W."/>
            <person name="Paps J."/>
            <person name="Zhu Y."/>
            <person name="Wu F."/>
            <person name="Chen Y."/>
            <person name="Wang J."/>
            <person name="Peng C."/>
            <person name="Meng J."/>
            <person name="Yang L."/>
            <person name="Liu J."/>
            <person name="Wen B."/>
            <person name="Zhang N."/>
            <person name="Huang Z."/>
            <person name="Zhu Q."/>
            <person name="Feng Y."/>
            <person name="Mount A."/>
            <person name="Hedgecock D."/>
            <person name="Xu Z."/>
            <person name="Liu Y."/>
            <person name="Domazet-Loso T."/>
            <person name="Du Y."/>
            <person name="Sun X."/>
            <person name="Zhang S."/>
            <person name="Liu B."/>
            <person name="Cheng P."/>
            <person name="Jiang X."/>
            <person name="Li J."/>
            <person name="Fan D."/>
            <person name="Wang W."/>
            <person name="Fu W."/>
            <person name="Wang T."/>
            <person name="Wang B."/>
            <person name="Zhang J."/>
            <person name="Peng Z."/>
            <person name="Li Y."/>
            <person name="Li N."/>
            <person name="Wang J."/>
            <person name="Chen M."/>
            <person name="He Y."/>
            <person name="Tan F."/>
            <person name="Song X."/>
            <person name="Zheng Q."/>
            <person name="Huang R."/>
            <person name="Yang H."/>
            <person name="Du X."/>
            <person name="Chen L."/>
            <person name="Yang M."/>
            <person name="Gaffney P.M."/>
            <person name="Wang S."/>
            <person name="Luo L."/>
            <person name="She Z."/>
            <person name="Ming Y."/>
            <person name="Huang W."/>
            <person name="Zhang S."/>
            <person name="Huang B."/>
            <person name="Zhang Y."/>
            <person name="Qu T."/>
            <person name="Ni P."/>
            <person name="Miao G."/>
            <person name="Wang J."/>
            <person name="Wang Q."/>
            <person name="Steinberg C.E."/>
            <person name="Wang H."/>
            <person name="Li N."/>
            <person name="Qian L."/>
            <person name="Zhang G."/>
            <person name="Li Y."/>
            <person name="Yang H."/>
            <person name="Liu X."/>
            <person name="Wang J."/>
            <person name="Yin Y."/>
            <person name="Wang J."/>
        </authorList>
    </citation>
    <scope>NUCLEOTIDE SEQUENCE [LARGE SCALE GENOMIC DNA]</scope>
    <source>
        <strain evidence="4">05x7-T-G4-1.051#20</strain>
    </source>
</reference>
<dbReference type="Gene3D" id="1.10.630.10">
    <property type="entry name" value="Cytochrome P450"/>
    <property type="match status" value="1"/>
</dbReference>
<dbReference type="PROSITE" id="PS00086">
    <property type="entry name" value="CYTOCHROME_P450"/>
    <property type="match status" value="1"/>
</dbReference>
<dbReference type="GO" id="GO:0005506">
    <property type="term" value="F:iron ion binding"/>
    <property type="evidence" value="ECO:0007669"/>
    <property type="project" value="InterPro"/>
</dbReference>
<dbReference type="SUPFAM" id="SSF48264">
    <property type="entry name" value="Cytochrome P450"/>
    <property type="match status" value="1"/>
</dbReference>
<dbReference type="GO" id="GO:0016705">
    <property type="term" value="F:oxidoreductase activity, acting on paired donors, with incorporation or reduction of molecular oxygen"/>
    <property type="evidence" value="ECO:0007669"/>
    <property type="project" value="InterPro"/>
</dbReference>
<feature type="region of interest" description="Disordered" evidence="3">
    <location>
        <begin position="449"/>
        <end position="470"/>
    </location>
</feature>
<organism evidence="4">
    <name type="scientific">Magallana gigas</name>
    <name type="common">Pacific oyster</name>
    <name type="synonym">Crassostrea gigas</name>
    <dbReference type="NCBI Taxonomy" id="29159"/>
    <lineage>
        <taxon>Eukaryota</taxon>
        <taxon>Metazoa</taxon>
        <taxon>Spiralia</taxon>
        <taxon>Lophotrochozoa</taxon>
        <taxon>Mollusca</taxon>
        <taxon>Bivalvia</taxon>
        <taxon>Autobranchia</taxon>
        <taxon>Pteriomorphia</taxon>
        <taxon>Ostreida</taxon>
        <taxon>Ostreoidea</taxon>
        <taxon>Ostreidae</taxon>
        <taxon>Magallana</taxon>
    </lineage>
</organism>
<feature type="compositionally biased region" description="Acidic residues" evidence="3">
    <location>
        <begin position="452"/>
        <end position="466"/>
    </location>
</feature>
<dbReference type="Pfam" id="PF00067">
    <property type="entry name" value="p450"/>
    <property type="match status" value="1"/>
</dbReference>
<dbReference type="InterPro" id="IPR001128">
    <property type="entry name" value="Cyt_P450"/>
</dbReference>
<dbReference type="GO" id="GO:0020037">
    <property type="term" value="F:heme binding"/>
    <property type="evidence" value="ECO:0007669"/>
    <property type="project" value="InterPro"/>
</dbReference>
<dbReference type="InterPro" id="IPR017972">
    <property type="entry name" value="Cyt_P450_CS"/>
</dbReference>
<evidence type="ECO:0000256" key="1">
    <source>
        <dbReference type="ARBA" id="ARBA00010617"/>
    </source>
</evidence>
<dbReference type="GO" id="GO:0004497">
    <property type="term" value="F:monooxygenase activity"/>
    <property type="evidence" value="ECO:0007669"/>
    <property type="project" value="InterPro"/>
</dbReference>
<dbReference type="EMBL" id="JH817064">
    <property type="protein sequence ID" value="EKC23470.1"/>
    <property type="molecule type" value="Genomic_DNA"/>
</dbReference>
<feature type="region of interest" description="Disordered" evidence="3">
    <location>
        <begin position="507"/>
        <end position="575"/>
    </location>
</feature>
<sequence>MNDLSDYSRLVIEKVQTTRARLTSTWMMFFYPVFTACHPDTAKILLKSSEPKSKYSVGAPYRMILPWLGDGLLLSDGKKWERNRRLLTPAFHFDILKPYVQIYNDVTEIFLDKLQKACDSRENIEIYSHVSLATLDNMLRCSLSYEGHVQEKGDSHPYVRAVRKLGSLSLRRILSPWLFPDFLFWLSPTGREYKRNMDYVHDFADGIIASRRKIVEKNPGQLQKNKLDFLDILITAKDENGEGLSDLDIRAEVDTFLFEGHDTTASAISWAIFCLAKYPEEQEKIYKEVTSVLDGRSQLSWDDMSRLKYTTVFLKEVMRMHSTVPLISRWLTKPLVLDGVEIPSNLYVDILIQCINHHPDVWPDHMEFRPSRFEDYKNHDRDPYTYVPFSAGPRNCIGQNFALNEERVMIGALVKRFKVELVEGHVYEEYPEVVMRPKYGIKIKVKQRFVSDDEDDDEDDEREEESGVSQNLIPAVVTSLLNQPSIEETQGLLPILSIMDNSVVSESSMADAPNSMTHNSLPREEEETRRCTSKSETKTTESNTEVPCSDESQKKGPDDLPSSDSSFQLPNFNILEPKTPNIDQVLHLISPGIPREKLTEILQHCCKDHGPISGPGSADFKIPDHVPPSPEAPRSRPAPSTGHSSYGFSNIVSAFLKNPEIFDFDVDNLQNLLRVYSSTPPSCPVPIYTEGSMVSVSCVEFASQCKDKDCSVRKCQMMKAAMIGLQHTLDGFLDIHNSTDVQSLCQSLFQHARNCEEPPMRCPVPWCYLLRG</sequence>
<dbReference type="InParanoid" id="K1Q3N1"/>
<dbReference type="InterPro" id="IPR002401">
    <property type="entry name" value="Cyt_P450_E_grp-I"/>
</dbReference>
<comment type="similarity">
    <text evidence="1">Belongs to the cytochrome P450 family.</text>
</comment>
<feature type="region of interest" description="Disordered" evidence="3">
    <location>
        <begin position="613"/>
        <end position="642"/>
    </location>
</feature>
<keyword evidence="2" id="KW-0349">Heme</keyword>
<dbReference type="AlphaFoldDB" id="K1Q3N1"/>
<dbReference type="InterPro" id="IPR036396">
    <property type="entry name" value="Cyt_P450_sf"/>
</dbReference>
<dbReference type="HOGENOM" id="CLU_362169_0_0_1"/>
<feature type="compositionally biased region" description="Polar residues" evidence="3">
    <location>
        <begin position="507"/>
        <end position="520"/>
    </location>
</feature>
<gene>
    <name evidence="4" type="ORF">CGI_10012014</name>
</gene>
<feature type="binding site" description="axial binding residue" evidence="2">
    <location>
        <position position="396"/>
    </location>
    <ligand>
        <name>heme</name>
        <dbReference type="ChEBI" id="CHEBI:30413"/>
    </ligand>
    <ligandPart>
        <name>Fe</name>
        <dbReference type="ChEBI" id="CHEBI:18248"/>
    </ligandPart>
</feature>
<evidence type="ECO:0000313" key="4">
    <source>
        <dbReference type="EMBL" id="EKC23470.1"/>
    </source>
</evidence>
<evidence type="ECO:0000256" key="2">
    <source>
        <dbReference type="PIRSR" id="PIRSR602401-1"/>
    </source>
</evidence>
<keyword evidence="2" id="KW-0479">Metal-binding</keyword>
<protein>
    <submittedName>
        <fullName evidence="4">Cytochrome P450 4F22</fullName>
    </submittedName>
</protein>
<comment type="cofactor">
    <cofactor evidence="2">
        <name>heme</name>
        <dbReference type="ChEBI" id="CHEBI:30413"/>
    </cofactor>
</comment>
<feature type="compositionally biased region" description="Polar residues" evidence="3">
    <location>
        <begin position="562"/>
        <end position="571"/>
    </location>
</feature>
<dbReference type="PRINTS" id="PR00463">
    <property type="entry name" value="EP450I"/>
</dbReference>
<feature type="compositionally biased region" description="Basic and acidic residues" evidence="3">
    <location>
        <begin position="521"/>
        <end position="539"/>
    </location>
</feature>
<accession>K1Q3N1</accession>
<dbReference type="PRINTS" id="PR00385">
    <property type="entry name" value="P450"/>
</dbReference>
<name>K1Q3N1_MAGGI</name>
<dbReference type="CDD" id="cd20659">
    <property type="entry name" value="CYP4B_4F-like"/>
    <property type="match status" value="1"/>
</dbReference>
<dbReference type="PANTHER" id="PTHR24291">
    <property type="entry name" value="CYTOCHROME P450 FAMILY 4"/>
    <property type="match status" value="1"/>
</dbReference>
<dbReference type="Gene3D" id="1.20.1020.10">
    <property type="entry name" value="TAZ domain"/>
    <property type="match status" value="1"/>
</dbReference>
<proteinExistence type="inferred from homology"/>
<dbReference type="PANTHER" id="PTHR24291:SF201">
    <property type="entry name" value="CYTOCHROME P450, FAMILY 4, SUBFAMILY B, POLYPEPTIDE 7"/>
    <property type="match status" value="1"/>
</dbReference>
<keyword evidence="2" id="KW-0408">Iron</keyword>
<dbReference type="InterPro" id="IPR050196">
    <property type="entry name" value="Cytochrome_P450_Monoox"/>
</dbReference>
<evidence type="ECO:0000256" key="3">
    <source>
        <dbReference type="SAM" id="MobiDB-lite"/>
    </source>
</evidence>
<dbReference type="InterPro" id="IPR035898">
    <property type="entry name" value="TAZ_dom_sf"/>
</dbReference>